<evidence type="ECO:0000256" key="3">
    <source>
        <dbReference type="PROSITE-ProRule" id="PRU10007"/>
    </source>
</evidence>
<dbReference type="InterPro" id="IPR016160">
    <property type="entry name" value="Ald_DH_CS_CYS"/>
</dbReference>
<dbReference type="PANTHER" id="PTHR11699">
    <property type="entry name" value="ALDEHYDE DEHYDROGENASE-RELATED"/>
    <property type="match status" value="1"/>
</dbReference>
<dbReference type="AlphaFoldDB" id="A0A1X7PNY5"/>
<dbReference type="OrthoDB" id="9812625at2"/>
<dbReference type="FunFam" id="3.40.309.10:FF:000009">
    <property type="entry name" value="Aldehyde dehydrogenase A"/>
    <property type="match status" value="1"/>
</dbReference>
<dbReference type="SUPFAM" id="SSF53720">
    <property type="entry name" value="ALDH-like"/>
    <property type="match status" value="1"/>
</dbReference>
<dbReference type="Pfam" id="PF00171">
    <property type="entry name" value="Aldedh"/>
    <property type="match status" value="1"/>
</dbReference>
<dbReference type="Proteomes" id="UP000193083">
    <property type="component" value="Unassembled WGS sequence"/>
</dbReference>
<evidence type="ECO:0000259" key="5">
    <source>
        <dbReference type="Pfam" id="PF00171"/>
    </source>
</evidence>
<organism evidence="6 7">
    <name type="scientific">Mesorhizobium australicum</name>
    <dbReference type="NCBI Taxonomy" id="536018"/>
    <lineage>
        <taxon>Bacteria</taxon>
        <taxon>Pseudomonadati</taxon>
        <taxon>Pseudomonadota</taxon>
        <taxon>Alphaproteobacteria</taxon>
        <taxon>Hyphomicrobiales</taxon>
        <taxon>Phyllobacteriaceae</taxon>
        <taxon>Mesorhizobium</taxon>
    </lineage>
</organism>
<name>A0A1X7PNY5_9HYPH</name>
<dbReference type="PROSITE" id="PS00070">
    <property type="entry name" value="ALDEHYDE_DEHYDR_CYS"/>
    <property type="match status" value="1"/>
</dbReference>
<keyword evidence="2 4" id="KW-0560">Oxidoreductase</keyword>
<dbReference type="GO" id="GO:0016620">
    <property type="term" value="F:oxidoreductase activity, acting on the aldehyde or oxo group of donors, NAD or NADP as acceptor"/>
    <property type="evidence" value="ECO:0007669"/>
    <property type="project" value="InterPro"/>
</dbReference>
<feature type="active site" evidence="3">
    <location>
        <position position="231"/>
    </location>
</feature>
<sequence>MTETVKIKSPVDGSIYAERPVATDQAVNAAVERAKAAQAKWVDVPVAERCKYMLAMLEALVGMTDEIVPELAWQMGRPVKYGGEFGGVKERVQYMVEIAEQALKPVMASNPKEGFKRYVKREPLGVVMVIAPWNYPYLTAVNTIVPALIAGSAVILKHAAQTLLVGERFQKAFDVAGLPKGLFQNLVMNHSQTEKLLASGKIDHVNFTGSVAGGRAIEKAAAGTFMTLGLELGGKDPAYVLPDAKLDHAIANLAEGAFYNSGQCCCGIERIYVHEKVYDDFVDGFIAESKNWTLGDPTKADTVIGPMAQARFADFIREQKAEALRKGATAHLNTKDERDVAGSPYLPVEVLTNVDHQMSVMREESFGPVVGIMKVRGDEDAIALMNDSPYGLTASIWTRDLERAEKIGDRVETGTLFMNRCDYLDPALVWTGVKDTGKGAALSAIGYDNLTRPKSYHLRQV</sequence>
<dbReference type="Gene3D" id="3.40.605.10">
    <property type="entry name" value="Aldehyde Dehydrogenase, Chain A, domain 1"/>
    <property type="match status" value="1"/>
</dbReference>
<comment type="similarity">
    <text evidence="1 4">Belongs to the aldehyde dehydrogenase family.</text>
</comment>
<evidence type="ECO:0000256" key="4">
    <source>
        <dbReference type="RuleBase" id="RU003345"/>
    </source>
</evidence>
<dbReference type="InterPro" id="IPR016161">
    <property type="entry name" value="Ald_DH/histidinol_DH"/>
</dbReference>
<dbReference type="CDD" id="cd07102">
    <property type="entry name" value="ALDH_EDX86601"/>
    <property type="match status" value="1"/>
</dbReference>
<dbReference type="InterPro" id="IPR029510">
    <property type="entry name" value="Ald_DH_CS_GLU"/>
</dbReference>
<dbReference type="InterPro" id="IPR015590">
    <property type="entry name" value="Aldehyde_DH_dom"/>
</dbReference>
<feature type="domain" description="Aldehyde dehydrogenase" evidence="5">
    <location>
        <begin position="3"/>
        <end position="455"/>
    </location>
</feature>
<accession>A0A1X7PNY5</accession>
<evidence type="ECO:0000256" key="1">
    <source>
        <dbReference type="ARBA" id="ARBA00009986"/>
    </source>
</evidence>
<dbReference type="RefSeq" id="WP_085466392.1">
    <property type="nucleotide sequence ID" value="NZ_FXBL01000004.1"/>
</dbReference>
<dbReference type="EMBL" id="FXBL01000004">
    <property type="protein sequence ID" value="SMH52896.1"/>
    <property type="molecule type" value="Genomic_DNA"/>
</dbReference>
<evidence type="ECO:0000256" key="2">
    <source>
        <dbReference type="ARBA" id="ARBA00023002"/>
    </source>
</evidence>
<reference evidence="6 7" key="1">
    <citation type="submission" date="2017-04" db="EMBL/GenBank/DDBJ databases">
        <authorList>
            <person name="Afonso C.L."/>
            <person name="Miller P.J."/>
            <person name="Scott M.A."/>
            <person name="Spackman E."/>
            <person name="Goraichik I."/>
            <person name="Dimitrov K.M."/>
            <person name="Suarez D.L."/>
            <person name="Swayne D.E."/>
        </authorList>
    </citation>
    <scope>NUCLEOTIDE SEQUENCE [LARGE SCALE GENOMIC DNA]</scope>
    <source>
        <strain evidence="6 7">B5P</strain>
    </source>
</reference>
<gene>
    <name evidence="6" type="ORF">SAMN02982922_4730</name>
</gene>
<evidence type="ECO:0000313" key="6">
    <source>
        <dbReference type="EMBL" id="SMH52896.1"/>
    </source>
</evidence>
<protein>
    <submittedName>
        <fullName evidence="6">Acyl-CoA reductase</fullName>
    </submittedName>
</protein>
<dbReference type="Gene3D" id="3.40.309.10">
    <property type="entry name" value="Aldehyde Dehydrogenase, Chain A, domain 2"/>
    <property type="match status" value="1"/>
</dbReference>
<evidence type="ECO:0000313" key="7">
    <source>
        <dbReference type="Proteomes" id="UP000193083"/>
    </source>
</evidence>
<dbReference type="InterPro" id="IPR016163">
    <property type="entry name" value="Ald_DH_C"/>
</dbReference>
<keyword evidence="7" id="KW-1185">Reference proteome</keyword>
<dbReference type="InterPro" id="IPR016162">
    <property type="entry name" value="Ald_DH_N"/>
</dbReference>
<dbReference type="PROSITE" id="PS00687">
    <property type="entry name" value="ALDEHYDE_DEHYDR_GLU"/>
    <property type="match status" value="1"/>
</dbReference>
<proteinExistence type="inferred from homology"/>